<dbReference type="EMBL" id="JAFNAA010000007">
    <property type="protein sequence ID" value="MBO1108133.1"/>
    <property type="molecule type" value="Genomic_DNA"/>
</dbReference>
<dbReference type="RefSeq" id="WP_010861860.1">
    <property type="nucleotide sequence ID" value="NZ_CP062196.1"/>
</dbReference>
<evidence type="ECO:0000313" key="2">
    <source>
        <dbReference type="Proteomes" id="UP000664658"/>
    </source>
</evidence>
<dbReference type="KEGG" id="pshi:SAMEA2665130_1204"/>
<comment type="caution">
    <text evidence="1">The sequence shown here is derived from an EMBL/GenBank/DDBJ whole genome shotgun (WGS) entry which is preliminary data.</text>
</comment>
<name>A0A379CNC2_PLESH</name>
<gene>
    <name evidence="1" type="ORF">J2R62_07855</name>
</gene>
<accession>A0A379CNC2</accession>
<protein>
    <submittedName>
        <fullName evidence="1">Uncharacterized protein</fullName>
    </submittedName>
</protein>
<organism evidence="1 2">
    <name type="scientific">Plesiomonas shigelloides</name>
    <name type="common">Aeromonas shigelloides</name>
    <dbReference type="NCBI Taxonomy" id="703"/>
    <lineage>
        <taxon>Bacteria</taxon>
        <taxon>Pseudomonadati</taxon>
        <taxon>Pseudomonadota</taxon>
        <taxon>Gammaproteobacteria</taxon>
        <taxon>Enterobacterales</taxon>
        <taxon>Enterobacteriaceae</taxon>
        <taxon>Plesiomonas</taxon>
    </lineage>
</organism>
<dbReference type="GeneID" id="69706073"/>
<dbReference type="AlphaFoldDB" id="A0A379CNC2"/>
<proteinExistence type="predicted"/>
<reference evidence="1" key="1">
    <citation type="submission" date="2021-03" db="EMBL/GenBank/DDBJ databases">
        <title>Plesiomonas shigelloides zfcc0051, isolated from zebrafish feces.</title>
        <authorList>
            <person name="Vanderhoek Z."/>
            <person name="Gaulke C."/>
        </authorList>
    </citation>
    <scope>NUCLEOTIDE SEQUENCE</scope>
    <source>
        <strain evidence="1">Zfcc0051</strain>
    </source>
</reference>
<dbReference type="Proteomes" id="UP000664658">
    <property type="component" value="Unassembled WGS sequence"/>
</dbReference>
<sequence>MFFTLIDKATDERDDDMQERSFYIPGREVPFFDSRIDDTVLLVEEPEKELEMIIGIENMQGKVYREITVYSFDNFSDLIDQLAGINLVDVFPATYYTHSGYDSRLRLAH</sequence>
<evidence type="ECO:0000313" key="1">
    <source>
        <dbReference type="EMBL" id="MBO1108133.1"/>
    </source>
</evidence>